<sequence length="70" mass="7399">MHAEQGSSHGSECTVARSSASRIVAYHATVRRVASATVREAELRITPPSAFFPARGRACRRAPPHAGSLG</sequence>
<accession>A0A699WWG7</accession>
<dbReference type="EMBL" id="BKCJ011737365">
    <property type="protein sequence ID" value="GFD49191.1"/>
    <property type="molecule type" value="Genomic_DNA"/>
</dbReference>
<name>A0A699WWG7_TANCI</name>
<evidence type="ECO:0000313" key="1">
    <source>
        <dbReference type="EMBL" id="GFD49191.1"/>
    </source>
</evidence>
<dbReference type="AlphaFoldDB" id="A0A699WWG7"/>
<organism evidence="1">
    <name type="scientific">Tanacetum cinerariifolium</name>
    <name type="common">Dalmatian daisy</name>
    <name type="synonym">Chrysanthemum cinerariifolium</name>
    <dbReference type="NCBI Taxonomy" id="118510"/>
    <lineage>
        <taxon>Eukaryota</taxon>
        <taxon>Viridiplantae</taxon>
        <taxon>Streptophyta</taxon>
        <taxon>Embryophyta</taxon>
        <taxon>Tracheophyta</taxon>
        <taxon>Spermatophyta</taxon>
        <taxon>Magnoliopsida</taxon>
        <taxon>eudicotyledons</taxon>
        <taxon>Gunneridae</taxon>
        <taxon>Pentapetalae</taxon>
        <taxon>asterids</taxon>
        <taxon>campanulids</taxon>
        <taxon>Asterales</taxon>
        <taxon>Asteraceae</taxon>
        <taxon>Asteroideae</taxon>
        <taxon>Anthemideae</taxon>
        <taxon>Anthemidinae</taxon>
        <taxon>Tanacetum</taxon>
    </lineage>
</organism>
<protein>
    <submittedName>
        <fullName evidence="1">Uncharacterized protein</fullName>
    </submittedName>
</protein>
<gene>
    <name evidence="1" type="ORF">Tci_921160</name>
</gene>
<proteinExistence type="predicted"/>
<reference evidence="1" key="1">
    <citation type="journal article" date="2019" name="Sci. Rep.">
        <title>Draft genome of Tanacetum cinerariifolium, the natural source of mosquito coil.</title>
        <authorList>
            <person name="Yamashiro T."/>
            <person name="Shiraishi A."/>
            <person name="Satake H."/>
            <person name="Nakayama K."/>
        </authorList>
    </citation>
    <scope>NUCLEOTIDE SEQUENCE</scope>
</reference>
<comment type="caution">
    <text evidence="1">The sequence shown here is derived from an EMBL/GenBank/DDBJ whole genome shotgun (WGS) entry which is preliminary data.</text>
</comment>